<evidence type="ECO:0000256" key="4">
    <source>
        <dbReference type="ARBA" id="ARBA00022622"/>
    </source>
</evidence>
<proteinExistence type="predicted"/>
<dbReference type="InterPro" id="IPR011330">
    <property type="entry name" value="Glyco_hydro/deAcase_b/a-brl"/>
</dbReference>
<feature type="domain" description="NodB homology" evidence="13">
    <location>
        <begin position="41"/>
        <end position="239"/>
    </location>
</feature>
<dbReference type="GO" id="GO:0005975">
    <property type="term" value="P:carbohydrate metabolic process"/>
    <property type="evidence" value="ECO:0007669"/>
    <property type="project" value="InterPro"/>
</dbReference>
<dbReference type="EMBL" id="CAVNYO010000147">
    <property type="protein sequence ID" value="CAK5269418.1"/>
    <property type="molecule type" value="Genomic_DNA"/>
</dbReference>
<comment type="subcellular location">
    <subcellularLocation>
        <location evidence="2">Cell membrane</location>
        <topology evidence="2">Lipid-anchor</topology>
        <topology evidence="2">GPI-anchor</topology>
    </subcellularLocation>
</comment>
<keyword evidence="10" id="KW-0449">Lipoprotein</keyword>
<gene>
    <name evidence="14" type="ORF">MYCIT1_LOCUS13117</name>
</gene>
<sequence>MHSIVVLSLLASAFVDAGAALTLHSRAGSAATVYTGCKDPKTVAVTFDDGPYQWTKTISDIFTNAGGHCTFFMIGLKDYGRMTVASGDCIYDSPQVASVKYVYSKGHQIGSHTWSHPDLTTLSASQIRLEISKVDDALQNIIGAKPTCFRPPYGYYNDLVRSVAGETGKHIIIWDFDSGDSTGSSATASEKAYDNQIAKHVNNFLALNHETEGHTDCVSVNQVMPYAVNALKKAGYKMITVAECIGVTPYYNVGTPGNRTAAWHC</sequence>
<dbReference type="PANTHER" id="PTHR46471:SF2">
    <property type="entry name" value="CHITIN DEACETYLASE-RELATED"/>
    <property type="match status" value="1"/>
</dbReference>
<evidence type="ECO:0000256" key="2">
    <source>
        <dbReference type="ARBA" id="ARBA00004609"/>
    </source>
</evidence>
<keyword evidence="5" id="KW-0479">Metal-binding</keyword>
<dbReference type="SUPFAM" id="SSF88713">
    <property type="entry name" value="Glycoside hydrolase/deacetylase"/>
    <property type="match status" value="1"/>
</dbReference>
<evidence type="ECO:0000256" key="8">
    <source>
        <dbReference type="ARBA" id="ARBA00023136"/>
    </source>
</evidence>
<keyword evidence="8" id="KW-0472">Membrane</keyword>
<keyword evidence="4" id="KW-0325">Glycoprotein</keyword>
<reference evidence="14" key="1">
    <citation type="submission" date="2023-11" db="EMBL/GenBank/DDBJ databases">
        <authorList>
            <person name="De Vega J J."/>
            <person name="De Vega J J."/>
        </authorList>
    </citation>
    <scope>NUCLEOTIDE SEQUENCE</scope>
</reference>
<dbReference type="Proteomes" id="UP001295794">
    <property type="component" value="Unassembled WGS sequence"/>
</dbReference>
<feature type="chain" id="PRO_5042022959" description="NodB homology domain-containing protein" evidence="12">
    <location>
        <begin position="21"/>
        <end position="265"/>
    </location>
</feature>
<keyword evidence="7" id="KW-0378">Hydrolase</keyword>
<evidence type="ECO:0000256" key="10">
    <source>
        <dbReference type="ARBA" id="ARBA00023288"/>
    </source>
</evidence>
<keyword evidence="15" id="KW-1185">Reference proteome</keyword>
<dbReference type="CDD" id="cd10951">
    <property type="entry name" value="CE4_ClCDA_like"/>
    <property type="match status" value="1"/>
</dbReference>
<organism evidence="14 15">
    <name type="scientific">Mycena citricolor</name>
    <dbReference type="NCBI Taxonomy" id="2018698"/>
    <lineage>
        <taxon>Eukaryota</taxon>
        <taxon>Fungi</taxon>
        <taxon>Dikarya</taxon>
        <taxon>Basidiomycota</taxon>
        <taxon>Agaricomycotina</taxon>
        <taxon>Agaricomycetes</taxon>
        <taxon>Agaricomycetidae</taxon>
        <taxon>Agaricales</taxon>
        <taxon>Marasmiineae</taxon>
        <taxon>Mycenaceae</taxon>
        <taxon>Mycena</taxon>
    </lineage>
</organism>
<evidence type="ECO:0000256" key="9">
    <source>
        <dbReference type="ARBA" id="ARBA00023277"/>
    </source>
</evidence>
<evidence type="ECO:0000256" key="3">
    <source>
        <dbReference type="ARBA" id="ARBA00022475"/>
    </source>
</evidence>
<dbReference type="GO" id="GO:0016810">
    <property type="term" value="F:hydrolase activity, acting on carbon-nitrogen (but not peptide) bonds"/>
    <property type="evidence" value="ECO:0007669"/>
    <property type="project" value="InterPro"/>
</dbReference>
<protein>
    <recommendedName>
        <fullName evidence="13">NodB homology domain-containing protein</fullName>
    </recommendedName>
</protein>
<keyword evidence="9" id="KW-0119">Carbohydrate metabolism</keyword>
<evidence type="ECO:0000256" key="7">
    <source>
        <dbReference type="ARBA" id="ARBA00022801"/>
    </source>
</evidence>
<dbReference type="PANTHER" id="PTHR46471">
    <property type="entry name" value="CHITIN DEACETYLASE"/>
    <property type="match status" value="1"/>
</dbReference>
<evidence type="ECO:0000259" key="13">
    <source>
        <dbReference type="PROSITE" id="PS51677"/>
    </source>
</evidence>
<evidence type="ECO:0000313" key="15">
    <source>
        <dbReference type="Proteomes" id="UP001295794"/>
    </source>
</evidence>
<evidence type="ECO:0000313" key="14">
    <source>
        <dbReference type="EMBL" id="CAK5269418.1"/>
    </source>
</evidence>
<dbReference type="GO" id="GO:0098552">
    <property type="term" value="C:side of membrane"/>
    <property type="evidence" value="ECO:0007669"/>
    <property type="project" value="UniProtKB-KW"/>
</dbReference>
<dbReference type="Gene3D" id="3.20.20.370">
    <property type="entry name" value="Glycoside hydrolase/deacetylase"/>
    <property type="match status" value="1"/>
</dbReference>
<evidence type="ECO:0000256" key="11">
    <source>
        <dbReference type="ARBA" id="ARBA00023316"/>
    </source>
</evidence>
<dbReference type="PROSITE" id="PS51677">
    <property type="entry name" value="NODB"/>
    <property type="match status" value="1"/>
</dbReference>
<keyword evidence="3" id="KW-1003">Cell membrane</keyword>
<dbReference type="GO" id="GO:0071555">
    <property type="term" value="P:cell wall organization"/>
    <property type="evidence" value="ECO:0007669"/>
    <property type="project" value="UniProtKB-KW"/>
</dbReference>
<keyword evidence="4" id="KW-0336">GPI-anchor</keyword>
<comment type="cofactor">
    <cofactor evidence="1">
        <name>Co(2+)</name>
        <dbReference type="ChEBI" id="CHEBI:48828"/>
    </cofactor>
</comment>
<dbReference type="AlphaFoldDB" id="A0AAD2H6Y8"/>
<accession>A0AAD2H6Y8</accession>
<evidence type="ECO:0000256" key="12">
    <source>
        <dbReference type="SAM" id="SignalP"/>
    </source>
</evidence>
<keyword evidence="6 12" id="KW-0732">Signal</keyword>
<evidence type="ECO:0000256" key="6">
    <source>
        <dbReference type="ARBA" id="ARBA00022729"/>
    </source>
</evidence>
<feature type="signal peptide" evidence="12">
    <location>
        <begin position="1"/>
        <end position="20"/>
    </location>
</feature>
<evidence type="ECO:0000256" key="1">
    <source>
        <dbReference type="ARBA" id="ARBA00001941"/>
    </source>
</evidence>
<dbReference type="GO" id="GO:0005886">
    <property type="term" value="C:plasma membrane"/>
    <property type="evidence" value="ECO:0007669"/>
    <property type="project" value="UniProtKB-SubCell"/>
</dbReference>
<comment type="caution">
    <text evidence="14">The sequence shown here is derived from an EMBL/GenBank/DDBJ whole genome shotgun (WGS) entry which is preliminary data.</text>
</comment>
<evidence type="ECO:0000256" key="5">
    <source>
        <dbReference type="ARBA" id="ARBA00022723"/>
    </source>
</evidence>
<dbReference type="GO" id="GO:0046872">
    <property type="term" value="F:metal ion binding"/>
    <property type="evidence" value="ECO:0007669"/>
    <property type="project" value="UniProtKB-KW"/>
</dbReference>
<dbReference type="InterPro" id="IPR002509">
    <property type="entry name" value="NODB_dom"/>
</dbReference>
<dbReference type="Pfam" id="PF01522">
    <property type="entry name" value="Polysacc_deac_1"/>
    <property type="match status" value="1"/>
</dbReference>
<keyword evidence="11" id="KW-0961">Cell wall biogenesis/degradation</keyword>
<name>A0AAD2H6Y8_9AGAR</name>